<keyword evidence="4" id="KW-0175">Coiled coil</keyword>
<feature type="coiled-coil region" evidence="4">
    <location>
        <begin position="106"/>
        <end position="133"/>
    </location>
</feature>
<reference evidence="5" key="1">
    <citation type="submission" date="2021-01" db="EMBL/GenBank/DDBJ databases">
        <authorList>
            <consortium name="Genoscope - CEA"/>
            <person name="William W."/>
        </authorList>
    </citation>
    <scope>NUCLEOTIDE SEQUENCE</scope>
</reference>
<evidence type="ECO:0000256" key="4">
    <source>
        <dbReference type="SAM" id="Coils"/>
    </source>
</evidence>
<feature type="non-terminal residue" evidence="5">
    <location>
        <position position="142"/>
    </location>
</feature>
<comment type="similarity">
    <text evidence="1">Belongs to the heat shock protein 70 family.</text>
</comment>
<dbReference type="GO" id="GO:0005524">
    <property type="term" value="F:ATP binding"/>
    <property type="evidence" value="ECO:0007669"/>
    <property type="project" value="UniProtKB-KW"/>
</dbReference>
<proteinExistence type="inferred from homology"/>
<organism evidence="5">
    <name type="scientific">Brassica napus</name>
    <name type="common">Rape</name>
    <dbReference type="NCBI Taxonomy" id="3708"/>
    <lineage>
        <taxon>Eukaryota</taxon>
        <taxon>Viridiplantae</taxon>
        <taxon>Streptophyta</taxon>
        <taxon>Embryophyta</taxon>
        <taxon>Tracheophyta</taxon>
        <taxon>Spermatophyta</taxon>
        <taxon>Magnoliopsida</taxon>
        <taxon>eudicotyledons</taxon>
        <taxon>Gunneridae</taxon>
        <taxon>Pentapetalae</taxon>
        <taxon>rosids</taxon>
        <taxon>malvids</taxon>
        <taxon>Brassicales</taxon>
        <taxon>Brassicaceae</taxon>
        <taxon>Brassiceae</taxon>
        <taxon>Brassica</taxon>
    </lineage>
</organism>
<dbReference type="Gene3D" id="3.30.420.40">
    <property type="match status" value="1"/>
</dbReference>
<gene>
    <name evidence="5" type="ORF">DARMORV10_C02P42600.1</name>
</gene>
<accession>A0A816KPG7</accession>
<keyword evidence="3" id="KW-0067">ATP-binding</keyword>
<evidence type="ECO:0000256" key="1">
    <source>
        <dbReference type="ARBA" id="ARBA00007381"/>
    </source>
</evidence>
<dbReference type="InterPro" id="IPR013126">
    <property type="entry name" value="Hsp_70_fam"/>
</dbReference>
<sequence length="142" mass="16182">QRKLEDALKEPEEWDIALFLSVITHEDENGNVKLECPAIGKQQFAAGRFHIDSQRTATKDVDRIVGLDVLRIIKESTATSLAYAFERPTCAKKNRIHYSGPLMPPCGNMEDVLKEYERQIQEAVRKSRLEKSATKKNHRTCA</sequence>
<dbReference type="Pfam" id="PF00012">
    <property type="entry name" value="HSP70"/>
    <property type="match status" value="1"/>
</dbReference>
<dbReference type="GO" id="GO:0140662">
    <property type="term" value="F:ATP-dependent protein folding chaperone"/>
    <property type="evidence" value="ECO:0007669"/>
    <property type="project" value="InterPro"/>
</dbReference>
<dbReference type="Proteomes" id="UP001295469">
    <property type="component" value="Chromosome C02"/>
</dbReference>
<dbReference type="AlphaFoldDB" id="A0A816KPG7"/>
<evidence type="ECO:0000256" key="3">
    <source>
        <dbReference type="ARBA" id="ARBA00022840"/>
    </source>
</evidence>
<keyword evidence="2" id="KW-0547">Nucleotide-binding</keyword>
<evidence type="ECO:0000256" key="2">
    <source>
        <dbReference type="ARBA" id="ARBA00022741"/>
    </source>
</evidence>
<dbReference type="EMBL" id="HG994366">
    <property type="protein sequence ID" value="CAF1918019.1"/>
    <property type="molecule type" value="Genomic_DNA"/>
</dbReference>
<dbReference type="FunFam" id="3.30.420.40:FF:000028">
    <property type="entry name" value="heat shock 70 kDa protein-like"/>
    <property type="match status" value="1"/>
</dbReference>
<evidence type="ECO:0000313" key="5">
    <source>
        <dbReference type="EMBL" id="CAF1918019.1"/>
    </source>
</evidence>
<protein>
    <submittedName>
        <fullName evidence="5">(rape) hypothetical protein</fullName>
    </submittedName>
</protein>
<name>A0A816KPG7_BRANA</name>